<keyword evidence="5" id="KW-1185">Reference proteome</keyword>
<feature type="domain" description="EF-hand" evidence="3">
    <location>
        <begin position="105"/>
        <end position="132"/>
    </location>
</feature>
<dbReference type="Proteomes" id="UP001396898">
    <property type="component" value="Unassembled WGS sequence"/>
</dbReference>
<feature type="domain" description="EF-hand" evidence="3">
    <location>
        <begin position="69"/>
        <end position="104"/>
    </location>
</feature>
<reference evidence="4 5" key="1">
    <citation type="submission" date="2023-01" db="EMBL/GenBank/DDBJ databases">
        <title>Analysis of 21 Apiospora genomes using comparative genomics revels a genus with tremendous synthesis potential of carbohydrate active enzymes and secondary metabolites.</title>
        <authorList>
            <person name="Sorensen T."/>
        </authorList>
    </citation>
    <scope>NUCLEOTIDE SEQUENCE [LARGE SCALE GENOMIC DNA]</scope>
    <source>
        <strain evidence="4 5">CBS 20057</strain>
    </source>
</reference>
<dbReference type="Gene3D" id="1.10.238.10">
    <property type="entry name" value="EF-hand"/>
    <property type="match status" value="1"/>
</dbReference>
<gene>
    <name evidence="4" type="ORF">PG991_004870</name>
</gene>
<keyword evidence="1" id="KW-0106">Calcium</keyword>
<protein>
    <recommendedName>
        <fullName evidence="3">EF-hand domain-containing protein</fullName>
    </recommendedName>
</protein>
<dbReference type="InterPro" id="IPR011992">
    <property type="entry name" value="EF-hand-dom_pair"/>
</dbReference>
<organism evidence="4 5">
    <name type="scientific">Apiospora marii</name>
    <dbReference type="NCBI Taxonomy" id="335849"/>
    <lineage>
        <taxon>Eukaryota</taxon>
        <taxon>Fungi</taxon>
        <taxon>Dikarya</taxon>
        <taxon>Ascomycota</taxon>
        <taxon>Pezizomycotina</taxon>
        <taxon>Sordariomycetes</taxon>
        <taxon>Xylariomycetidae</taxon>
        <taxon>Amphisphaeriales</taxon>
        <taxon>Apiosporaceae</taxon>
        <taxon>Apiospora</taxon>
    </lineage>
</organism>
<evidence type="ECO:0000313" key="4">
    <source>
        <dbReference type="EMBL" id="KAK8027814.1"/>
    </source>
</evidence>
<dbReference type="PROSITE" id="PS50222">
    <property type="entry name" value="EF_HAND_2"/>
    <property type="match status" value="2"/>
</dbReference>
<dbReference type="InterPro" id="IPR002048">
    <property type="entry name" value="EF_hand_dom"/>
</dbReference>
<name>A0ABR1S7I7_9PEZI</name>
<evidence type="ECO:0000313" key="5">
    <source>
        <dbReference type="Proteomes" id="UP001396898"/>
    </source>
</evidence>
<evidence type="ECO:0000256" key="2">
    <source>
        <dbReference type="SAM" id="SignalP"/>
    </source>
</evidence>
<feature type="signal peptide" evidence="2">
    <location>
        <begin position="1"/>
        <end position="19"/>
    </location>
</feature>
<dbReference type="EMBL" id="JAQQWI010000007">
    <property type="protein sequence ID" value="KAK8027814.1"/>
    <property type="molecule type" value="Genomic_DNA"/>
</dbReference>
<evidence type="ECO:0000259" key="3">
    <source>
        <dbReference type="PROSITE" id="PS50222"/>
    </source>
</evidence>
<evidence type="ECO:0000256" key="1">
    <source>
        <dbReference type="ARBA" id="ARBA00022837"/>
    </source>
</evidence>
<dbReference type="SUPFAM" id="SSF47473">
    <property type="entry name" value="EF-hand"/>
    <property type="match status" value="1"/>
</dbReference>
<dbReference type="CDD" id="cd00051">
    <property type="entry name" value="EFh"/>
    <property type="match status" value="1"/>
</dbReference>
<accession>A0ABR1S7I7</accession>
<comment type="caution">
    <text evidence="4">The sequence shown here is derived from an EMBL/GenBank/DDBJ whole genome shotgun (WGS) entry which is preliminary data.</text>
</comment>
<dbReference type="InterPro" id="IPR018247">
    <property type="entry name" value="EF_Hand_1_Ca_BS"/>
</dbReference>
<dbReference type="PROSITE" id="PS00018">
    <property type="entry name" value="EF_HAND_1"/>
    <property type="match status" value="1"/>
</dbReference>
<dbReference type="Pfam" id="PF13202">
    <property type="entry name" value="EF-hand_5"/>
    <property type="match status" value="2"/>
</dbReference>
<feature type="chain" id="PRO_5045086088" description="EF-hand domain-containing protein" evidence="2">
    <location>
        <begin position="20"/>
        <end position="132"/>
    </location>
</feature>
<sequence>MKYLAAVGVIALAISVVNALCCLADDYGWCYDGTPGTPCCATQGCNAFWCACGGECRHKSEDSLATDSFVSSPVGEAFALADTDGSGNITLPQYLAYMRVSGNDSVKAIWTAWFNKHDKNHDGVITPDEITA</sequence>
<proteinExistence type="predicted"/>
<keyword evidence="2" id="KW-0732">Signal</keyword>